<dbReference type="InterPro" id="IPR023753">
    <property type="entry name" value="FAD/NAD-binding_dom"/>
</dbReference>
<feature type="domain" description="Reductase C-terminal" evidence="6">
    <location>
        <begin position="317"/>
        <end position="399"/>
    </location>
</feature>
<name>A0A316GHW7_9RHOB</name>
<dbReference type="PRINTS" id="PR00411">
    <property type="entry name" value="PNDRDTASEI"/>
</dbReference>
<dbReference type="GO" id="GO:0051213">
    <property type="term" value="F:dioxygenase activity"/>
    <property type="evidence" value="ECO:0007669"/>
    <property type="project" value="UniProtKB-KW"/>
</dbReference>
<dbReference type="InterPro" id="IPR036188">
    <property type="entry name" value="FAD/NAD-bd_sf"/>
</dbReference>
<dbReference type="PRINTS" id="PR00368">
    <property type="entry name" value="FADPNR"/>
</dbReference>
<evidence type="ECO:0000256" key="3">
    <source>
        <dbReference type="ARBA" id="ARBA00022827"/>
    </source>
</evidence>
<dbReference type="EMBL" id="QGGW01000006">
    <property type="protein sequence ID" value="PWK59761.1"/>
    <property type="molecule type" value="Genomic_DNA"/>
</dbReference>
<reference evidence="7 8" key="1">
    <citation type="submission" date="2018-05" db="EMBL/GenBank/DDBJ databases">
        <title>Genomic Encyclopedia of Type Strains, Phase IV (KMG-IV): sequencing the most valuable type-strain genomes for metagenomic binning, comparative biology and taxonomic classification.</title>
        <authorList>
            <person name="Goeker M."/>
        </authorList>
    </citation>
    <scope>NUCLEOTIDE SEQUENCE [LARGE SCALE GENOMIC DNA]</scope>
    <source>
        <strain evidence="7 8">DSM 16097</strain>
    </source>
</reference>
<dbReference type="OrthoDB" id="7809559at2"/>
<gene>
    <name evidence="7" type="ORF">C7455_10647</name>
</gene>
<evidence type="ECO:0000259" key="6">
    <source>
        <dbReference type="Pfam" id="PF14759"/>
    </source>
</evidence>
<dbReference type="SUPFAM" id="SSF55424">
    <property type="entry name" value="FAD/NAD-linked reductases, dimerisation (C-terminal) domain"/>
    <property type="match status" value="1"/>
</dbReference>
<evidence type="ECO:0000313" key="8">
    <source>
        <dbReference type="Proteomes" id="UP000245708"/>
    </source>
</evidence>
<dbReference type="PROSITE" id="PS51257">
    <property type="entry name" value="PROKAR_LIPOPROTEIN"/>
    <property type="match status" value="1"/>
</dbReference>
<dbReference type="Gene3D" id="3.30.390.30">
    <property type="match status" value="1"/>
</dbReference>
<dbReference type="PANTHER" id="PTHR43557:SF2">
    <property type="entry name" value="RIESKE DOMAIN-CONTAINING PROTEIN-RELATED"/>
    <property type="match status" value="1"/>
</dbReference>
<feature type="domain" description="FAD/NAD(P)-binding" evidence="5">
    <location>
        <begin position="3"/>
        <end position="298"/>
    </location>
</feature>
<dbReference type="Gene3D" id="3.50.50.60">
    <property type="entry name" value="FAD/NAD(P)-binding domain"/>
    <property type="match status" value="2"/>
</dbReference>
<dbReference type="GO" id="GO:0016651">
    <property type="term" value="F:oxidoreductase activity, acting on NAD(P)H"/>
    <property type="evidence" value="ECO:0007669"/>
    <property type="project" value="TreeGrafter"/>
</dbReference>
<dbReference type="RefSeq" id="WP_109668785.1">
    <property type="nucleotide sequence ID" value="NZ_QGGW01000006.1"/>
</dbReference>
<comment type="cofactor">
    <cofactor evidence="1">
        <name>FAD</name>
        <dbReference type="ChEBI" id="CHEBI:57692"/>
    </cofactor>
</comment>
<dbReference type="Pfam" id="PF07992">
    <property type="entry name" value="Pyr_redox_2"/>
    <property type="match status" value="1"/>
</dbReference>
<dbReference type="Pfam" id="PF14759">
    <property type="entry name" value="Reductase_C"/>
    <property type="match status" value="1"/>
</dbReference>
<dbReference type="InterPro" id="IPR050446">
    <property type="entry name" value="FAD-oxidoreductase/Apoptosis"/>
</dbReference>
<organism evidence="7 8">
    <name type="scientific">Roseicyclus mahoneyensis</name>
    <dbReference type="NCBI Taxonomy" id="164332"/>
    <lineage>
        <taxon>Bacteria</taxon>
        <taxon>Pseudomonadati</taxon>
        <taxon>Pseudomonadota</taxon>
        <taxon>Alphaproteobacteria</taxon>
        <taxon>Rhodobacterales</taxon>
        <taxon>Roseobacteraceae</taxon>
        <taxon>Roseicyclus</taxon>
    </lineage>
</organism>
<sequence length="401" mass="42189">MEKIVVVGAGQAGASCVAKLRSEGFTGSITLIGAEHAPPYQRPPLSKAYLMGEMALERLYLRPESYYAENGVTLMLDTAVSAIDRAACVVTAGGKAVPYDHLVLATGSVPRSLPAAIGGELAGVHVVRTLRDVDAMGPGMQPGRRALIVGGGYIGLEAAAVAAKRGMAVTLIEMADRILQRVAAPETSDWFRALHRAHGVVIREGIGLTRLTGEGHVTGAILSDGSEHAVDMVIAGIGITPATALAEAAGLEVANGITLDDRGRTSDPAIWAAGDCAVFPFRGAMIRLESVQNAIDQAEAVARNIMGADAPYVPQPWFWSDQYDVKLQIAGLNTGYDRVVIRDGGTARSHWYYAGATLLAVDAMNDPRAYMVGKRLIEMARSPAPDVVADAGQDLKPLLKA</sequence>
<accession>A0A316GHW7</accession>
<protein>
    <submittedName>
        <fullName evidence="7">3-phenylpropionate/trans-cinnamate dioxygenase ferredoxin reductase subunit</fullName>
    </submittedName>
</protein>
<dbReference type="GO" id="GO:0005737">
    <property type="term" value="C:cytoplasm"/>
    <property type="evidence" value="ECO:0007669"/>
    <property type="project" value="TreeGrafter"/>
</dbReference>
<evidence type="ECO:0000256" key="2">
    <source>
        <dbReference type="ARBA" id="ARBA00022630"/>
    </source>
</evidence>
<dbReference type="SUPFAM" id="SSF51905">
    <property type="entry name" value="FAD/NAD(P)-binding domain"/>
    <property type="match status" value="2"/>
</dbReference>
<dbReference type="Proteomes" id="UP000245708">
    <property type="component" value="Unassembled WGS sequence"/>
</dbReference>
<comment type="caution">
    <text evidence="7">The sequence shown here is derived from an EMBL/GenBank/DDBJ whole genome shotgun (WGS) entry which is preliminary data.</text>
</comment>
<evidence type="ECO:0000256" key="1">
    <source>
        <dbReference type="ARBA" id="ARBA00001974"/>
    </source>
</evidence>
<proteinExistence type="predicted"/>
<dbReference type="InterPro" id="IPR016156">
    <property type="entry name" value="FAD/NAD-linked_Rdtase_dimer_sf"/>
</dbReference>
<keyword evidence="2" id="KW-0285">Flavoprotein</keyword>
<keyword evidence="8" id="KW-1185">Reference proteome</keyword>
<keyword evidence="7" id="KW-0223">Dioxygenase</keyword>
<dbReference type="AlphaFoldDB" id="A0A316GHW7"/>
<evidence type="ECO:0000259" key="5">
    <source>
        <dbReference type="Pfam" id="PF07992"/>
    </source>
</evidence>
<evidence type="ECO:0000256" key="4">
    <source>
        <dbReference type="ARBA" id="ARBA00023002"/>
    </source>
</evidence>
<dbReference type="PANTHER" id="PTHR43557">
    <property type="entry name" value="APOPTOSIS-INDUCING FACTOR 1"/>
    <property type="match status" value="1"/>
</dbReference>
<evidence type="ECO:0000313" key="7">
    <source>
        <dbReference type="EMBL" id="PWK59761.1"/>
    </source>
</evidence>
<dbReference type="InterPro" id="IPR028202">
    <property type="entry name" value="Reductase_C"/>
</dbReference>
<keyword evidence="4" id="KW-0560">Oxidoreductase</keyword>
<keyword evidence="3" id="KW-0274">FAD</keyword>